<feature type="compositionally biased region" description="Polar residues" evidence="1">
    <location>
        <begin position="1"/>
        <end position="26"/>
    </location>
</feature>
<dbReference type="PANTHER" id="PTHR33112:SF12">
    <property type="entry name" value="HETEROKARYON INCOMPATIBILITY DOMAIN-CONTAINING PROTEIN"/>
    <property type="match status" value="1"/>
</dbReference>
<evidence type="ECO:0000313" key="4">
    <source>
        <dbReference type="Proteomes" id="UP001430584"/>
    </source>
</evidence>
<gene>
    <name evidence="3" type="ORF">SLS55_001891</name>
</gene>
<evidence type="ECO:0000256" key="1">
    <source>
        <dbReference type="SAM" id="MobiDB-lite"/>
    </source>
</evidence>
<evidence type="ECO:0000259" key="2">
    <source>
        <dbReference type="Pfam" id="PF06985"/>
    </source>
</evidence>
<dbReference type="Pfam" id="PF06985">
    <property type="entry name" value="HET"/>
    <property type="match status" value="1"/>
</dbReference>
<dbReference type="InterPro" id="IPR010730">
    <property type="entry name" value="HET"/>
</dbReference>
<name>A0ABR3CQK6_9PEZI</name>
<protein>
    <recommendedName>
        <fullName evidence="2">Heterokaryon incompatibility domain-containing protein</fullName>
    </recommendedName>
</protein>
<dbReference type="PANTHER" id="PTHR33112">
    <property type="entry name" value="DOMAIN PROTEIN, PUTATIVE-RELATED"/>
    <property type="match status" value="1"/>
</dbReference>
<comment type="caution">
    <text evidence="3">The sequence shown here is derived from an EMBL/GenBank/DDBJ whole genome shotgun (WGS) entry which is preliminary data.</text>
</comment>
<dbReference type="RefSeq" id="XP_066635946.1">
    <property type="nucleotide sequence ID" value="XM_066773379.1"/>
</dbReference>
<proteinExistence type="predicted"/>
<reference evidence="3 4" key="1">
    <citation type="submission" date="2024-02" db="EMBL/GenBank/DDBJ databases">
        <title>De novo assembly and annotation of 12 fungi associated with fruit tree decline syndrome in Ontario, Canada.</title>
        <authorList>
            <person name="Sulman M."/>
            <person name="Ellouze W."/>
            <person name="Ilyukhin E."/>
        </authorList>
    </citation>
    <scope>NUCLEOTIDE SEQUENCE [LARGE SCALE GENOMIC DNA]</scope>
    <source>
        <strain evidence="3 4">FDS-637</strain>
    </source>
</reference>
<keyword evidence="4" id="KW-1185">Reference proteome</keyword>
<feature type="domain" description="Heterokaryon incompatibility" evidence="2">
    <location>
        <begin position="227"/>
        <end position="372"/>
    </location>
</feature>
<organism evidence="3 4">
    <name type="scientific">Diplodia seriata</name>
    <dbReference type="NCBI Taxonomy" id="420778"/>
    <lineage>
        <taxon>Eukaryota</taxon>
        <taxon>Fungi</taxon>
        <taxon>Dikarya</taxon>
        <taxon>Ascomycota</taxon>
        <taxon>Pezizomycotina</taxon>
        <taxon>Dothideomycetes</taxon>
        <taxon>Dothideomycetes incertae sedis</taxon>
        <taxon>Botryosphaeriales</taxon>
        <taxon>Botryosphaeriaceae</taxon>
        <taxon>Diplodia</taxon>
    </lineage>
</organism>
<feature type="region of interest" description="Disordered" evidence="1">
    <location>
        <begin position="500"/>
        <end position="520"/>
    </location>
</feature>
<dbReference type="EMBL" id="JAJVCZ030000002">
    <property type="protein sequence ID" value="KAL0262917.1"/>
    <property type="molecule type" value="Genomic_DNA"/>
</dbReference>
<accession>A0ABR3CQK6</accession>
<evidence type="ECO:0000313" key="3">
    <source>
        <dbReference type="EMBL" id="KAL0262917.1"/>
    </source>
</evidence>
<feature type="region of interest" description="Disordered" evidence="1">
    <location>
        <begin position="1"/>
        <end position="29"/>
    </location>
</feature>
<sequence length="869" mass="100383">MLFSINGTHSAERSQYYTNGSSTTFSPKLANRKHHLGSYEKIASRRSQCNFCDLVMKSVGDAEGKGESRSEEEKRANCFVTWEIDGRSSGTDRKLVQARTRRLRLQWDNGLFEDAYLVLVSPDRHNPINSDERHMWHENFHFLARKVAPEASRATLIKSWLDECLKTHRTGCPHLPREKEAFEAIADQSYFGVIDVEQMCLATLPRKRFQENDYDRRSRIEGGHHPYVALSYVWGGNNAEKTTHGNVLHRLRHGGLEESMRKMPKVIQDAVELVRRLGYRYLWIDALCIVQNSSRSWKLNAEVMNMIYGNADLTICAADGKDATTGLQALTEPTHSQIIVECVPGLRLMVSRLTEASIKKSKWNTRGWTFQERLLSRRCLIFTEGRVMFQCRSAAMSEDIVTASTSADSNSKWSLDLLQSPLKLLDFLDLRPMWFYMNCVQLYSARDLTKPEDILAAFNGVSNHIEEALSSVLTFGLPTSHFDLALLWIPLGRSRRRMGDEKTKGVRFDDEPASRHKQHTSETSFPSWSWCGWQGCSMDYLTNGMIDDCLEDVNEWLTDHTWIQWHIRDGRGRLRPLWDAASAHESRFSEQRWRGYSAEAREFDRGQSADQQSSLFDDFRSNDARYDMQELDVRHRNWQPARVEHDEAERAGMVIHIENRLAPSEESSTFPPRYIRDQYGRLIDAIRHPRAGDVVEFCRTIPESPFQVNMTNYSSYRDGEYPDSPILQFRTHSAILGLYPPNEEKPADRRKDGLVRFSITDASDDWCGSILLSEAWVREQEEREGFGWDNAQYQFLALSDAKRFTDEECETWTYYLPVERKQSEWELYYVLLTEKANGTWSRVALGKVFQTAFDNGLGGLSEWEEIVLV</sequence>
<dbReference type="Proteomes" id="UP001430584">
    <property type="component" value="Unassembled WGS sequence"/>
</dbReference>
<feature type="compositionally biased region" description="Basic and acidic residues" evidence="1">
    <location>
        <begin position="500"/>
        <end position="514"/>
    </location>
</feature>
<dbReference type="GeneID" id="92005976"/>